<accession>A0A8J3CAA3</accession>
<keyword evidence="3" id="KW-1185">Reference proteome</keyword>
<reference evidence="2" key="2">
    <citation type="submission" date="2020-09" db="EMBL/GenBank/DDBJ databases">
        <authorList>
            <person name="Sun Q."/>
            <person name="Zhou Y."/>
        </authorList>
    </citation>
    <scope>NUCLEOTIDE SEQUENCE</scope>
    <source>
        <strain evidence="2">CGMCC 4.5737</strain>
    </source>
</reference>
<dbReference type="Pfam" id="PF20613">
    <property type="entry name" value="HipA_2"/>
    <property type="match status" value="1"/>
</dbReference>
<dbReference type="InterPro" id="IPR046748">
    <property type="entry name" value="HipA_2"/>
</dbReference>
<dbReference type="EMBL" id="BMMK01000007">
    <property type="protein sequence ID" value="GGM49666.1"/>
    <property type="molecule type" value="Genomic_DNA"/>
</dbReference>
<gene>
    <name evidence="2" type="ORF">GCM10012275_20700</name>
</gene>
<comment type="caution">
    <text evidence="2">The sequence shown here is derived from an EMBL/GenBank/DDBJ whole genome shotgun (WGS) entry which is preliminary data.</text>
</comment>
<dbReference type="Proteomes" id="UP000637578">
    <property type="component" value="Unassembled WGS sequence"/>
</dbReference>
<organism evidence="2 3">
    <name type="scientific">Longimycelium tulufanense</name>
    <dbReference type="NCBI Taxonomy" id="907463"/>
    <lineage>
        <taxon>Bacteria</taxon>
        <taxon>Bacillati</taxon>
        <taxon>Actinomycetota</taxon>
        <taxon>Actinomycetes</taxon>
        <taxon>Pseudonocardiales</taxon>
        <taxon>Pseudonocardiaceae</taxon>
        <taxon>Longimycelium</taxon>
    </lineage>
</organism>
<proteinExistence type="predicted"/>
<dbReference type="AlphaFoldDB" id="A0A8J3CAA3"/>
<evidence type="ECO:0000313" key="2">
    <source>
        <dbReference type="EMBL" id="GGM49666.1"/>
    </source>
</evidence>
<dbReference type="RefSeq" id="WP_229686233.1">
    <property type="nucleotide sequence ID" value="NZ_BMMK01000007.1"/>
</dbReference>
<name>A0A8J3CAA3_9PSEU</name>
<sequence length="252" mass="27471">MLNQVTALRYVTPLREGGSLPGVVETDDLGTYVVKFRGAGQGRKALVAEVVGTELARRVGLRVPELVLVELDPALAPAEPDQEVQDLLRASAGTNLGVDFLPGALDFNPVSFSAEPAWAARVLWLDALIGNVDRSWRNPNMLVWHGELWLIDHGASLIFHHNWPTAEKAVRRPYDASDHVLAPFVNDLAEVDRELRDKVTADLLTEVVGLVPADWLADEPGFVGPDAVRRAYVDHLAERATASAVWLPEAAA</sequence>
<feature type="domain" description="HipA-like kinase" evidence="1">
    <location>
        <begin position="15"/>
        <end position="246"/>
    </location>
</feature>
<reference evidence="2" key="1">
    <citation type="journal article" date="2014" name="Int. J. Syst. Evol. Microbiol.">
        <title>Complete genome sequence of Corynebacterium casei LMG S-19264T (=DSM 44701T), isolated from a smear-ripened cheese.</title>
        <authorList>
            <consortium name="US DOE Joint Genome Institute (JGI-PGF)"/>
            <person name="Walter F."/>
            <person name="Albersmeier A."/>
            <person name="Kalinowski J."/>
            <person name="Ruckert C."/>
        </authorList>
    </citation>
    <scope>NUCLEOTIDE SEQUENCE</scope>
    <source>
        <strain evidence="2">CGMCC 4.5737</strain>
    </source>
</reference>
<evidence type="ECO:0000259" key="1">
    <source>
        <dbReference type="Pfam" id="PF20613"/>
    </source>
</evidence>
<evidence type="ECO:0000313" key="3">
    <source>
        <dbReference type="Proteomes" id="UP000637578"/>
    </source>
</evidence>
<protein>
    <recommendedName>
        <fullName evidence="1">HipA-like kinase domain-containing protein</fullName>
    </recommendedName>
</protein>